<keyword evidence="2 4" id="KW-0479">Metal-binding</keyword>
<dbReference type="SUPFAM" id="SSF48264">
    <property type="entry name" value="Cytochrome P450"/>
    <property type="match status" value="1"/>
</dbReference>
<dbReference type="PANTHER" id="PTHR47955">
    <property type="entry name" value="CYTOCHROME P450 FAMILY 71 PROTEIN"/>
    <property type="match status" value="1"/>
</dbReference>
<dbReference type="PANTHER" id="PTHR47955:SF15">
    <property type="entry name" value="CYTOCHROME P450 71A2-LIKE"/>
    <property type="match status" value="1"/>
</dbReference>
<proteinExistence type="inferred from homology"/>
<keyword evidence="6" id="KW-1185">Reference proteome</keyword>
<evidence type="ECO:0000256" key="3">
    <source>
        <dbReference type="ARBA" id="ARBA00023004"/>
    </source>
</evidence>
<dbReference type="InterPro" id="IPR036396">
    <property type="entry name" value="Cyt_P450_sf"/>
</dbReference>
<dbReference type="GO" id="GO:0020037">
    <property type="term" value="F:heme binding"/>
    <property type="evidence" value="ECO:0007669"/>
    <property type="project" value="InterPro"/>
</dbReference>
<gene>
    <name evidence="5" type="ORF">TIFTF001_032277</name>
</gene>
<dbReference type="InterPro" id="IPR017972">
    <property type="entry name" value="Cyt_P450_CS"/>
</dbReference>
<evidence type="ECO:0000313" key="6">
    <source>
        <dbReference type="Proteomes" id="UP001187192"/>
    </source>
</evidence>
<dbReference type="PROSITE" id="PS00086">
    <property type="entry name" value="CYTOCHROME_P450"/>
    <property type="match status" value="1"/>
</dbReference>
<dbReference type="GO" id="GO:0004497">
    <property type="term" value="F:monooxygenase activity"/>
    <property type="evidence" value="ECO:0007669"/>
    <property type="project" value="UniProtKB-KW"/>
</dbReference>
<dbReference type="Pfam" id="PF00067">
    <property type="entry name" value="p450"/>
    <property type="match status" value="2"/>
</dbReference>
<dbReference type="EMBL" id="BTGU01000144">
    <property type="protein sequence ID" value="GMN63201.1"/>
    <property type="molecule type" value="Genomic_DNA"/>
</dbReference>
<evidence type="ECO:0000256" key="2">
    <source>
        <dbReference type="ARBA" id="ARBA00022723"/>
    </source>
</evidence>
<comment type="similarity">
    <text evidence="1 4">Belongs to the cytochrome P450 family.</text>
</comment>
<accession>A0AA88J7R4</accession>
<protein>
    <recommendedName>
        <fullName evidence="7">Cytochrome P450</fullName>
    </recommendedName>
</protein>
<evidence type="ECO:0000313" key="5">
    <source>
        <dbReference type="EMBL" id="GMN63201.1"/>
    </source>
</evidence>
<name>A0AA88J7R4_FICCA</name>
<reference evidence="5" key="1">
    <citation type="submission" date="2023-07" db="EMBL/GenBank/DDBJ databases">
        <title>draft genome sequence of fig (Ficus carica).</title>
        <authorList>
            <person name="Takahashi T."/>
            <person name="Nishimura K."/>
        </authorList>
    </citation>
    <scope>NUCLEOTIDE SEQUENCE</scope>
</reference>
<keyword evidence="4" id="KW-0503">Monooxygenase</keyword>
<dbReference type="AlphaFoldDB" id="A0AA88J7R4"/>
<organism evidence="5 6">
    <name type="scientific">Ficus carica</name>
    <name type="common">Common fig</name>
    <dbReference type="NCBI Taxonomy" id="3494"/>
    <lineage>
        <taxon>Eukaryota</taxon>
        <taxon>Viridiplantae</taxon>
        <taxon>Streptophyta</taxon>
        <taxon>Embryophyta</taxon>
        <taxon>Tracheophyta</taxon>
        <taxon>Spermatophyta</taxon>
        <taxon>Magnoliopsida</taxon>
        <taxon>eudicotyledons</taxon>
        <taxon>Gunneridae</taxon>
        <taxon>Pentapetalae</taxon>
        <taxon>rosids</taxon>
        <taxon>fabids</taxon>
        <taxon>Rosales</taxon>
        <taxon>Moraceae</taxon>
        <taxon>Ficeae</taxon>
        <taxon>Ficus</taxon>
    </lineage>
</organism>
<dbReference type="GO" id="GO:0005506">
    <property type="term" value="F:iron ion binding"/>
    <property type="evidence" value="ECO:0007669"/>
    <property type="project" value="InterPro"/>
</dbReference>
<dbReference type="InterPro" id="IPR001128">
    <property type="entry name" value="Cyt_P450"/>
</dbReference>
<dbReference type="GO" id="GO:0016705">
    <property type="term" value="F:oxidoreductase activity, acting on paired donors, with incorporation or reduction of molecular oxygen"/>
    <property type="evidence" value="ECO:0007669"/>
    <property type="project" value="InterPro"/>
</dbReference>
<dbReference type="Proteomes" id="UP001187192">
    <property type="component" value="Unassembled WGS sequence"/>
</dbReference>
<evidence type="ECO:0008006" key="7">
    <source>
        <dbReference type="Google" id="ProtNLM"/>
    </source>
</evidence>
<evidence type="ECO:0000256" key="4">
    <source>
        <dbReference type="RuleBase" id="RU000461"/>
    </source>
</evidence>
<comment type="caution">
    <text evidence="5">The sequence shown here is derived from an EMBL/GenBank/DDBJ whole genome shotgun (WGS) entry which is preliminary data.</text>
</comment>
<sequence length="284" mass="32084">MFLNLGQIPTLIVSSPDTVAEIVNNHDVVFSDRPKTTATDILFYGNKTVAFSPYGEYWKETRKECVVQLLSLKRVQSFEFVREQEVGNLVDKVREACLGGTSVNLSQMLIAASTNIVSRCVLGQARKLGGVASEVEDFVDVLLRLQHDCTLDFELTQDHLKAILQVSLFSRIETTSTVSEWLMAELVRNPRVTKKAQEEVRRVLGQKEKDFQFVPFGFGRRRCPGLAFGIFSVEHLIANLLYWFDWKLPNGVGILPEDLDMCEVYGITVHKKVPLEVLPTLYSP</sequence>
<keyword evidence="4" id="KW-0349">Heme</keyword>
<dbReference type="Gene3D" id="1.10.630.10">
    <property type="entry name" value="Cytochrome P450"/>
    <property type="match status" value="3"/>
</dbReference>
<keyword evidence="4" id="KW-0560">Oxidoreductase</keyword>
<evidence type="ECO:0000256" key="1">
    <source>
        <dbReference type="ARBA" id="ARBA00010617"/>
    </source>
</evidence>
<keyword evidence="3 4" id="KW-0408">Iron</keyword>